<reference evidence="1" key="1">
    <citation type="submission" date="2021-03" db="EMBL/GenBank/DDBJ databases">
        <title>Draft genome sequence of rust myrtle Austropuccinia psidii MF-1, a brazilian biotype.</title>
        <authorList>
            <person name="Quecine M.C."/>
            <person name="Pachon D.M.R."/>
            <person name="Bonatelli M.L."/>
            <person name="Correr F.H."/>
            <person name="Franceschini L.M."/>
            <person name="Leite T.F."/>
            <person name="Margarido G.R.A."/>
            <person name="Almeida C.A."/>
            <person name="Ferrarezi J.A."/>
            <person name="Labate C.A."/>
        </authorList>
    </citation>
    <scope>NUCLEOTIDE SEQUENCE</scope>
    <source>
        <strain evidence="1">MF-1</strain>
    </source>
</reference>
<gene>
    <name evidence="1" type="ORF">O181_097077</name>
</gene>
<evidence type="ECO:0000313" key="2">
    <source>
        <dbReference type="Proteomes" id="UP000765509"/>
    </source>
</evidence>
<dbReference type="EMBL" id="AVOT02065186">
    <property type="protein sequence ID" value="MBW0557362.1"/>
    <property type="molecule type" value="Genomic_DNA"/>
</dbReference>
<accession>A0A9Q3PE54</accession>
<sequence>MAQSKTASTLKSTKGKKGSLNLYKPQINLNQNSRIKVISLIITISLPLMIHFFDLMLENKPLEEQADNALTFTMKNMEIIYHQGYVKYVVNFFQPPASQLESAGALINVVSKTLEGIHQDMQAGFVFALQIQKTVDIKVYTNA</sequence>
<evidence type="ECO:0000313" key="1">
    <source>
        <dbReference type="EMBL" id="MBW0557362.1"/>
    </source>
</evidence>
<name>A0A9Q3PE54_9BASI</name>
<organism evidence="1 2">
    <name type="scientific">Austropuccinia psidii MF-1</name>
    <dbReference type="NCBI Taxonomy" id="1389203"/>
    <lineage>
        <taxon>Eukaryota</taxon>
        <taxon>Fungi</taxon>
        <taxon>Dikarya</taxon>
        <taxon>Basidiomycota</taxon>
        <taxon>Pucciniomycotina</taxon>
        <taxon>Pucciniomycetes</taxon>
        <taxon>Pucciniales</taxon>
        <taxon>Sphaerophragmiaceae</taxon>
        <taxon>Austropuccinia</taxon>
    </lineage>
</organism>
<dbReference type="OrthoDB" id="428159at2759"/>
<dbReference type="Proteomes" id="UP000765509">
    <property type="component" value="Unassembled WGS sequence"/>
</dbReference>
<dbReference type="AlphaFoldDB" id="A0A9Q3PE54"/>
<protein>
    <submittedName>
        <fullName evidence="1">Uncharacterized protein</fullName>
    </submittedName>
</protein>
<keyword evidence="2" id="KW-1185">Reference proteome</keyword>
<proteinExistence type="predicted"/>
<comment type="caution">
    <text evidence="1">The sequence shown here is derived from an EMBL/GenBank/DDBJ whole genome shotgun (WGS) entry which is preliminary data.</text>
</comment>